<name>A0A2C6KFB9_9APIC</name>
<organism evidence="2 3">
    <name type="scientific">Cystoisospora suis</name>
    <dbReference type="NCBI Taxonomy" id="483139"/>
    <lineage>
        <taxon>Eukaryota</taxon>
        <taxon>Sar</taxon>
        <taxon>Alveolata</taxon>
        <taxon>Apicomplexa</taxon>
        <taxon>Conoidasida</taxon>
        <taxon>Coccidia</taxon>
        <taxon>Eucoccidiorida</taxon>
        <taxon>Eimeriorina</taxon>
        <taxon>Sarcocystidae</taxon>
        <taxon>Cystoisospora</taxon>
    </lineage>
</organism>
<keyword evidence="1" id="KW-1133">Transmembrane helix</keyword>
<keyword evidence="1" id="KW-0812">Transmembrane</keyword>
<gene>
    <name evidence="2" type="ORF">CSUI_011162</name>
</gene>
<evidence type="ECO:0008006" key="4">
    <source>
        <dbReference type="Google" id="ProtNLM"/>
    </source>
</evidence>
<dbReference type="Proteomes" id="UP000221165">
    <property type="component" value="Unassembled WGS sequence"/>
</dbReference>
<evidence type="ECO:0000256" key="1">
    <source>
        <dbReference type="SAM" id="Phobius"/>
    </source>
</evidence>
<keyword evidence="1" id="KW-0472">Membrane</keyword>
<keyword evidence="3" id="KW-1185">Reference proteome</keyword>
<dbReference type="RefSeq" id="XP_067916760.1">
    <property type="nucleotide sequence ID" value="XM_068071263.1"/>
</dbReference>
<dbReference type="VEuPathDB" id="ToxoDB:CSUI_011162"/>
<feature type="transmembrane region" description="Helical" evidence="1">
    <location>
        <begin position="87"/>
        <end position="109"/>
    </location>
</feature>
<accession>A0A2C6KFB9</accession>
<dbReference type="AlphaFoldDB" id="A0A2C6KFB9"/>
<feature type="transmembrane region" description="Helical" evidence="1">
    <location>
        <begin position="17"/>
        <end position="35"/>
    </location>
</feature>
<proteinExistence type="predicted"/>
<dbReference type="EMBL" id="MIGC01009929">
    <property type="protein sequence ID" value="PHJ15026.1"/>
    <property type="molecule type" value="Genomic_DNA"/>
</dbReference>
<evidence type="ECO:0000313" key="2">
    <source>
        <dbReference type="EMBL" id="PHJ15026.1"/>
    </source>
</evidence>
<protein>
    <recommendedName>
        <fullName evidence="4">Transmembrane protein</fullName>
    </recommendedName>
</protein>
<dbReference type="GeneID" id="94434474"/>
<reference evidence="2 3" key="1">
    <citation type="journal article" date="2017" name="Int. J. Parasitol.">
        <title>The genome of the protozoan parasite Cystoisospora suis and a reverse vaccinology approach to identify vaccine candidates.</title>
        <authorList>
            <person name="Palmieri N."/>
            <person name="Shrestha A."/>
            <person name="Ruttkowski B."/>
            <person name="Beck T."/>
            <person name="Vogl C."/>
            <person name="Tomley F."/>
            <person name="Blake D.P."/>
            <person name="Joachim A."/>
        </authorList>
    </citation>
    <scope>NUCLEOTIDE SEQUENCE [LARGE SCALE GENOMIC DNA]</scope>
    <source>
        <strain evidence="2 3">Wien I</strain>
    </source>
</reference>
<sequence>MFLSLSLSLWVDSRIERFSWCTYTLFLLVCTCYCRDGLMDRLQIVRLFFSKQCCLLFSVSSSSFLILKEEEVTSNGNFFRWHPYCSSCYLSISCLLLFPLSIIFQLNLFSC</sequence>
<comment type="caution">
    <text evidence="2">The sequence shown here is derived from an EMBL/GenBank/DDBJ whole genome shotgun (WGS) entry which is preliminary data.</text>
</comment>
<evidence type="ECO:0000313" key="3">
    <source>
        <dbReference type="Proteomes" id="UP000221165"/>
    </source>
</evidence>